<organism evidence="3 4">
    <name type="scientific">Candidatus Enterococcus murrayae</name>
    <dbReference type="NCBI Taxonomy" id="2815321"/>
    <lineage>
        <taxon>Bacteria</taxon>
        <taxon>Bacillati</taxon>
        <taxon>Bacillota</taxon>
        <taxon>Bacilli</taxon>
        <taxon>Lactobacillales</taxon>
        <taxon>Enterococcaceae</taxon>
        <taxon>Enterococcus</taxon>
    </lineage>
</organism>
<protein>
    <submittedName>
        <fullName evidence="3">DEAD/DEAH box helicase</fullName>
    </submittedName>
</protein>
<dbReference type="Gene3D" id="3.40.50.300">
    <property type="entry name" value="P-loop containing nucleotide triphosphate hydrolases"/>
    <property type="match status" value="1"/>
</dbReference>
<dbReference type="GO" id="GO:0004386">
    <property type="term" value="F:helicase activity"/>
    <property type="evidence" value="ECO:0007669"/>
    <property type="project" value="UniProtKB-KW"/>
</dbReference>
<dbReference type="SUPFAM" id="SSF52540">
    <property type="entry name" value="P-loop containing nucleoside triphosphate hydrolases"/>
    <property type="match status" value="2"/>
</dbReference>
<gene>
    <name evidence="3" type="ORF">JZO85_00775</name>
</gene>
<dbReference type="InterPro" id="IPR050496">
    <property type="entry name" value="SNF2_RAD54_helicase_repair"/>
</dbReference>
<dbReference type="Pfam" id="PF00176">
    <property type="entry name" value="SNF2-rel_dom"/>
    <property type="match status" value="1"/>
</dbReference>
<keyword evidence="4" id="KW-1185">Reference proteome</keyword>
<dbReference type="InterPro" id="IPR027417">
    <property type="entry name" value="P-loop_NTPase"/>
</dbReference>
<dbReference type="EMBL" id="JAFLVR010000001">
    <property type="protein sequence ID" value="MBO0450781.1"/>
    <property type="molecule type" value="Genomic_DNA"/>
</dbReference>
<reference evidence="3 4" key="1">
    <citation type="submission" date="2021-03" db="EMBL/GenBank/DDBJ databases">
        <title>Enterococcal diversity collection.</title>
        <authorList>
            <person name="Gilmore M.S."/>
            <person name="Schwartzman J."/>
            <person name="Van Tyne D."/>
            <person name="Martin M."/>
            <person name="Earl A.M."/>
            <person name="Manson A.L."/>
            <person name="Straub T."/>
            <person name="Salamzade R."/>
            <person name="Saavedra J."/>
            <person name="Lebreton F."/>
            <person name="Prichula J."/>
            <person name="Schaufler K."/>
            <person name="Gaca A."/>
            <person name="Sgardioli B."/>
            <person name="Wagenaar J."/>
            <person name="Strong T."/>
        </authorList>
    </citation>
    <scope>NUCLEOTIDE SEQUENCE [LARGE SCALE GENOMIC DNA]</scope>
    <source>
        <strain evidence="3 4">MJM16</strain>
    </source>
</reference>
<dbReference type="InterPro" id="IPR014001">
    <property type="entry name" value="Helicase_ATP-bd"/>
</dbReference>
<comment type="caution">
    <text evidence="3">The sequence shown here is derived from an EMBL/GenBank/DDBJ whole genome shotgun (WGS) entry which is preliminary data.</text>
</comment>
<keyword evidence="3" id="KW-0067">ATP-binding</keyword>
<name>A0ABS3HBF6_9ENTE</name>
<feature type="domain" description="Helicase C-terminal" evidence="2">
    <location>
        <begin position="277"/>
        <end position="418"/>
    </location>
</feature>
<evidence type="ECO:0000259" key="2">
    <source>
        <dbReference type="PROSITE" id="PS51194"/>
    </source>
</evidence>
<sequence>MSNLVKLFKHQEEALNETYEKNRVAYYLDMGLGKTFVGSEKLWELNTPYNLVVCQKSQISDWKEHFETYYQEYKVIVYEKQSLEIIPPESVLIINYDKAWRRDELTRLEDFTLLLDESSMIKNERSNRSKFVLEKLHPNNVILLSGTPVSGKYEEIVSQVNLLGWKISKDLFLKQYTEREWDEIDGGYKIVGYKNVDRLKRKLTKYGAVFMKTEEVFDLPPQNHINVNVKNTKLYKEFSKHHIAEYEGETIVGDTPASAKMYLRQFAGFMNKNKVQRLKELIQSTNDRLIVFYNFKKEYEIISQLCEELERPVSTVNGQMRDLSAYEEKNNSITLIQYKAGARGLNLQKSNKIIYFTLTDESELFEQSKKRTHRIGQDQPCFYYYLLSEGSIEWRMLQVLKEYKDYTDELFEKEEVKK</sequence>
<evidence type="ECO:0000313" key="4">
    <source>
        <dbReference type="Proteomes" id="UP000664495"/>
    </source>
</evidence>
<dbReference type="Pfam" id="PF00271">
    <property type="entry name" value="Helicase_C"/>
    <property type="match status" value="1"/>
</dbReference>
<dbReference type="InterPro" id="IPR000330">
    <property type="entry name" value="SNF2_N"/>
</dbReference>
<dbReference type="PANTHER" id="PTHR45629:SF7">
    <property type="entry name" value="DNA EXCISION REPAIR PROTEIN ERCC-6-RELATED"/>
    <property type="match status" value="1"/>
</dbReference>
<feature type="domain" description="Helicase ATP-binding" evidence="1">
    <location>
        <begin position="15"/>
        <end position="166"/>
    </location>
</feature>
<dbReference type="Proteomes" id="UP000664495">
    <property type="component" value="Unassembled WGS sequence"/>
</dbReference>
<dbReference type="InterPro" id="IPR038718">
    <property type="entry name" value="SNF2-like_sf"/>
</dbReference>
<dbReference type="PROSITE" id="PS51194">
    <property type="entry name" value="HELICASE_CTER"/>
    <property type="match status" value="1"/>
</dbReference>
<evidence type="ECO:0000259" key="1">
    <source>
        <dbReference type="PROSITE" id="PS51192"/>
    </source>
</evidence>
<keyword evidence="3" id="KW-0547">Nucleotide-binding</keyword>
<evidence type="ECO:0000313" key="3">
    <source>
        <dbReference type="EMBL" id="MBO0450781.1"/>
    </source>
</evidence>
<keyword evidence="3" id="KW-0347">Helicase</keyword>
<accession>A0ABS3HBF6</accession>
<dbReference type="Gene3D" id="3.40.50.10810">
    <property type="entry name" value="Tandem AAA-ATPase domain"/>
    <property type="match status" value="1"/>
</dbReference>
<keyword evidence="3" id="KW-0378">Hydrolase</keyword>
<dbReference type="SMART" id="SM00487">
    <property type="entry name" value="DEXDc"/>
    <property type="match status" value="1"/>
</dbReference>
<dbReference type="PANTHER" id="PTHR45629">
    <property type="entry name" value="SNF2/RAD54 FAMILY MEMBER"/>
    <property type="match status" value="1"/>
</dbReference>
<proteinExistence type="predicted"/>
<dbReference type="PROSITE" id="PS51192">
    <property type="entry name" value="HELICASE_ATP_BIND_1"/>
    <property type="match status" value="1"/>
</dbReference>
<dbReference type="InterPro" id="IPR001650">
    <property type="entry name" value="Helicase_C-like"/>
</dbReference>
<dbReference type="RefSeq" id="WP_207106593.1">
    <property type="nucleotide sequence ID" value="NZ_JAFLVR010000001.1"/>
</dbReference>